<evidence type="ECO:0000256" key="1">
    <source>
        <dbReference type="ARBA" id="ARBA00023015"/>
    </source>
</evidence>
<feature type="domain" description="HTH deoR-type" evidence="4">
    <location>
        <begin position="3"/>
        <end position="58"/>
    </location>
</feature>
<gene>
    <name evidence="5" type="ORF">PUW23_21705</name>
    <name evidence="6" type="ORF">PUW25_21625</name>
</gene>
<reference evidence="5 8" key="1">
    <citation type="submission" date="2023-02" db="EMBL/GenBank/DDBJ databases">
        <title>Pathogen: clinical or host-associated sample.</title>
        <authorList>
            <person name="Hergert J."/>
            <person name="Casey R."/>
            <person name="Wagner J."/>
            <person name="Young E.L."/>
            <person name="Oakeson K.F."/>
        </authorList>
    </citation>
    <scope>NUCLEOTIDE SEQUENCE</scope>
    <source>
        <strain evidence="6 8">2022CK-00829</strain>
        <strain evidence="5">2022CK-00830</strain>
    </source>
</reference>
<dbReference type="InterPro" id="IPR001034">
    <property type="entry name" value="DeoR_HTH"/>
</dbReference>
<dbReference type="RefSeq" id="WP_047913711.1">
    <property type="nucleotide sequence ID" value="NZ_CP118101.1"/>
</dbReference>
<dbReference type="Pfam" id="PF08220">
    <property type="entry name" value="HTH_DeoR"/>
    <property type="match status" value="1"/>
</dbReference>
<dbReference type="Proteomes" id="UP001221519">
    <property type="component" value="Chromosome"/>
</dbReference>
<evidence type="ECO:0000256" key="3">
    <source>
        <dbReference type="ARBA" id="ARBA00023163"/>
    </source>
</evidence>
<dbReference type="InterPro" id="IPR037171">
    <property type="entry name" value="NagB/RpiA_transferase-like"/>
</dbReference>
<evidence type="ECO:0000313" key="8">
    <source>
        <dbReference type="Proteomes" id="UP001221519"/>
    </source>
</evidence>
<dbReference type="SMART" id="SM01134">
    <property type="entry name" value="DeoRC"/>
    <property type="match status" value="1"/>
</dbReference>
<dbReference type="EMBL" id="CP118101">
    <property type="protein sequence ID" value="WDH82057.1"/>
    <property type="molecule type" value="Genomic_DNA"/>
</dbReference>
<dbReference type="SMART" id="SM00420">
    <property type="entry name" value="HTH_DEOR"/>
    <property type="match status" value="1"/>
</dbReference>
<protein>
    <submittedName>
        <fullName evidence="5">DeoR/GlpR family DNA-binding transcription regulator</fullName>
    </submittedName>
</protein>
<dbReference type="GO" id="GO:0003677">
    <property type="term" value="F:DNA binding"/>
    <property type="evidence" value="ECO:0007669"/>
    <property type="project" value="UniProtKB-KW"/>
</dbReference>
<dbReference type="SUPFAM" id="SSF100950">
    <property type="entry name" value="NagB/RpiA/CoA transferase-like"/>
    <property type="match status" value="1"/>
</dbReference>
<dbReference type="InterPro" id="IPR036388">
    <property type="entry name" value="WH-like_DNA-bd_sf"/>
</dbReference>
<evidence type="ECO:0000313" key="6">
    <source>
        <dbReference type="EMBL" id="WDI01795.1"/>
    </source>
</evidence>
<accession>A0AAX3N0A9</accession>
<dbReference type="PANTHER" id="PTHR30363">
    <property type="entry name" value="HTH-TYPE TRANSCRIPTIONAL REGULATOR SRLR-RELATED"/>
    <property type="match status" value="1"/>
</dbReference>
<organism evidence="5 7">
    <name type="scientific">Paenibacillus urinalis</name>
    <dbReference type="NCBI Taxonomy" id="521520"/>
    <lineage>
        <taxon>Bacteria</taxon>
        <taxon>Bacillati</taxon>
        <taxon>Bacillota</taxon>
        <taxon>Bacilli</taxon>
        <taxon>Bacillales</taxon>
        <taxon>Paenibacillaceae</taxon>
        <taxon>Paenibacillus</taxon>
    </lineage>
</organism>
<sequence>MNSMKRHEKIMELLIAKQEVTVNELSELLEVTGKTIREDLDKLESMGLLVRVHGGAMLAQNDQYGILTSMGALEKHNPEKIEIAERAMTYIEPYDVIALDGGSTTLEMARLLENIPLTVITNDLFIISELTRKDQIRLVVPGGSRVRNMLVSDETEQFISSLNIHKAFISTTALHPEFGFSIYTGDLVPLKKALIQTAQHVYAVVDHYKFGRFALRTFAACQEVDVIISDKALTDEMKTPYESMGVKIDN</sequence>
<dbReference type="PRINTS" id="PR00037">
    <property type="entry name" value="HTHLACR"/>
</dbReference>
<keyword evidence="8" id="KW-1185">Reference proteome</keyword>
<dbReference type="PANTHER" id="PTHR30363:SF44">
    <property type="entry name" value="AGA OPERON TRANSCRIPTIONAL REPRESSOR-RELATED"/>
    <property type="match status" value="1"/>
</dbReference>
<evidence type="ECO:0000313" key="7">
    <source>
        <dbReference type="Proteomes" id="UP001220962"/>
    </source>
</evidence>
<dbReference type="PROSITE" id="PS51000">
    <property type="entry name" value="HTH_DEOR_2"/>
    <property type="match status" value="1"/>
</dbReference>
<dbReference type="InterPro" id="IPR036390">
    <property type="entry name" value="WH_DNA-bd_sf"/>
</dbReference>
<dbReference type="AlphaFoldDB" id="A0AAX3N0A9"/>
<dbReference type="CDD" id="cd00090">
    <property type="entry name" value="HTH_ARSR"/>
    <property type="match status" value="1"/>
</dbReference>
<dbReference type="SUPFAM" id="SSF46785">
    <property type="entry name" value="Winged helix' DNA-binding domain"/>
    <property type="match status" value="1"/>
</dbReference>
<evidence type="ECO:0000313" key="5">
    <source>
        <dbReference type="EMBL" id="WDH82057.1"/>
    </source>
</evidence>
<dbReference type="InterPro" id="IPR011991">
    <property type="entry name" value="ArsR-like_HTH"/>
</dbReference>
<keyword evidence="1" id="KW-0805">Transcription regulation</keyword>
<dbReference type="InterPro" id="IPR050313">
    <property type="entry name" value="Carb_Metab_HTH_regulators"/>
</dbReference>
<keyword evidence="3" id="KW-0804">Transcription</keyword>
<dbReference type="GO" id="GO:0003700">
    <property type="term" value="F:DNA-binding transcription factor activity"/>
    <property type="evidence" value="ECO:0007669"/>
    <property type="project" value="InterPro"/>
</dbReference>
<name>A0AAX3N0A9_9BACL</name>
<evidence type="ECO:0000256" key="2">
    <source>
        <dbReference type="ARBA" id="ARBA00023125"/>
    </source>
</evidence>
<dbReference type="Gene3D" id="1.10.10.10">
    <property type="entry name" value="Winged helix-like DNA-binding domain superfamily/Winged helix DNA-binding domain"/>
    <property type="match status" value="1"/>
</dbReference>
<dbReference type="EMBL" id="CP118108">
    <property type="protein sequence ID" value="WDI01795.1"/>
    <property type="molecule type" value="Genomic_DNA"/>
</dbReference>
<proteinExistence type="predicted"/>
<dbReference type="Pfam" id="PF00455">
    <property type="entry name" value="DeoRC"/>
    <property type="match status" value="1"/>
</dbReference>
<evidence type="ECO:0000259" key="4">
    <source>
        <dbReference type="PROSITE" id="PS51000"/>
    </source>
</evidence>
<dbReference type="InterPro" id="IPR014036">
    <property type="entry name" value="DeoR-like_C"/>
</dbReference>
<dbReference type="Proteomes" id="UP001220962">
    <property type="component" value="Chromosome"/>
</dbReference>
<keyword evidence="2 5" id="KW-0238">DNA-binding</keyword>